<dbReference type="CDD" id="cd16829">
    <property type="entry name" value="ChuX_HutX-like"/>
    <property type="match status" value="1"/>
</dbReference>
<accession>A0A931MZ94</accession>
<dbReference type="NCBIfam" id="TIGR04108">
    <property type="entry name" value="HutX"/>
    <property type="match status" value="1"/>
</dbReference>
<dbReference type="Gene3D" id="3.40.1570.10">
    <property type="entry name" value="HemS/ChuS/ChuX like domains"/>
    <property type="match status" value="1"/>
</dbReference>
<dbReference type="AlphaFoldDB" id="A0A931MZ94"/>
<dbReference type="EMBL" id="JADZLT010000049">
    <property type="protein sequence ID" value="MBH0237804.1"/>
    <property type="molecule type" value="Genomic_DNA"/>
</dbReference>
<protein>
    <submittedName>
        <fullName evidence="1">Heme utilization cystosolic carrier protein HutX</fullName>
    </submittedName>
</protein>
<gene>
    <name evidence="1" type="primary">hutX</name>
    <name evidence="1" type="ORF">I5731_08225</name>
</gene>
<proteinExistence type="predicted"/>
<keyword evidence="2" id="KW-1185">Reference proteome</keyword>
<organism evidence="1 2">
    <name type="scientific">Methylobrevis albus</name>
    <dbReference type="NCBI Taxonomy" id="2793297"/>
    <lineage>
        <taxon>Bacteria</taxon>
        <taxon>Pseudomonadati</taxon>
        <taxon>Pseudomonadota</taxon>
        <taxon>Alphaproteobacteria</taxon>
        <taxon>Hyphomicrobiales</taxon>
        <taxon>Pleomorphomonadaceae</taxon>
        <taxon>Methylobrevis</taxon>
    </lineage>
</organism>
<sequence length="177" mass="18916">MEVATTTDAEPGTAAAASAALAAQPDGVVEAIARKAGVPSRTVLDLLPAGAAVRAPAEDFAAIWEDLAGWGEILFIVHTEDIVLECAGTLPVGSFGHGYYNIHGDSPIGGHIKADRCAAIYFVDRQFHGKRSLSVQFLNGDGEAMFKVFVRRDAARALLPDQVDRFEALRRRWQAGN</sequence>
<name>A0A931MZ94_9HYPH</name>
<dbReference type="Pfam" id="PF06228">
    <property type="entry name" value="ChuX_HutX"/>
    <property type="match status" value="1"/>
</dbReference>
<comment type="caution">
    <text evidence="1">The sequence shown here is derived from an EMBL/GenBank/DDBJ whole genome shotgun (WGS) entry which is preliminary data.</text>
</comment>
<dbReference type="SUPFAM" id="SSF144064">
    <property type="entry name" value="Heme iron utilization protein-like"/>
    <property type="match status" value="1"/>
</dbReference>
<evidence type="ECO:0000313" key="2">
    <source>
        <dbReference type="Proteomes" id="UP000631694"/>
    </source>
</evidence>
<dbReference type="PIRSF" id="PIRSF030840">
    <property type="entry name" value="DUF1008"/>
    <property type="match status" value="1"/>
</dbReference>
<reference evidence="1" key="1">
    <citation type="submission" date="2020-12" db="EMBL/GenBank/DDBJ databases">
        <title>Methylobrevis albus sp. nov., isolated from fresh water lack sediment.</title>
        <authorList>
            <person name="Zou Q."/>
        </authorList>
    </citation>
    <scope>NUCLEOTIDE SEQUENCE</scope>
    <source>
        <strain evidence="1">L22</strain>
    </source>
</reference>
<dbReference type="InterPro" id="IPR010413">
    <property type="entry name" value="HutX-like"/>
</dbReference>
<evidence type="ECO:0000313" key="1">
    <source>
        <dbReference type="EMBL" id="MBH0237804.1"/>
    </source>
</evidence>
<dbReference type="InterPro" id="IPR053733">
    <property type="entry name" value="Heme_Transport_Util_sf"/>
</dbReference>
<dbReference type="Proteomes" id="UP000631694">
    <property type="component" value="Unassembled WGS sequence"/>
</dbReference>
<dbReference type="RefSeq" id="WP_197310877.1">
    <property type="nucleotide sequence ID" value="NZ_JADZLT010000049.1"/>
</dbReference>